<comment type="caution">
    <text evidence="1">The sequence shown here is derived from an EMBL/GenBank/DDBJ whole genome shotgun (WGS) entry which is preliminary data.</text>
</comment>
<dbReference type="AlphaFoldDB" id="A0ABD2W419"/>
<reference evidence="1 2" key="1">
    <citation type="journal article" date="2024" name="bioRxiv">
        <title>A reference genome for Trichogramma kaykai: A tiny desert-dwelling parasitoid wasp with competing sex-ratio distorters.</title>
        <authorList>
            <person name="Culotta J."/>
            <person name="Lindsey A.R."/>
        </authorList>
    </citation>
    <scope>NUCLEOTIDE SEQUENCE [LARGE SCALE GENOMIC DNA]</scope>
    <source>
        <strain evidence="1 2">KSX58</strain>
    </source>
</reference>
<protein>
    <submittedName>
        <fullName evidence="1">Uncharacterized protein</fullName>
    </submittedName>
</protein>
<dbReference type="Proteomes" id="UP001627154">
    <property type="component" value="Unassembled WGS sequence"/>
</dbReference>
<name>A0ABD2W419_9HYME</name>
<keyword evidence="2" id="KW-1185">Reference proteome</keyword>
<accession>A0ABD2W419</accession>
<proteinExistence type="predicted"/>
<organism evidence="1 2">
    <name type="scientific">Trichogramma kaykai</name>
    <dbReference type="NCBI Taxonomy" id="54128"/>
    <lineage>
        <taxon>Eukaryota</taxon>
        <taxon>Metazoa</taxon>
        <taxon>Ecdysozoa</taxon>
        <taxon>Arthropoda</taxon>
        <taxon>Hexapoda</taxon>
        <taxon>Insecta</taxon>
        <taxon>Pterygota</taxon>
        <taxon>Neoptera</taxon>
        <taxon>Endopterygota</taxon>
        <taxon>Hymenoptera</taxon>
        <taxon>Apocrita</taxon>
        <taxon>Proctotrupomorpha</taxon>
        <taxon>Chalcidoidea</taxon>
        <taxon>Trichogrammatidae</taxon>
        <taxon>Trichogramma</taxon>
    </lineage>
</organism>
<sequence length="152" mass="17024">MQTYSSIEIQEKRASSRAFDGWRELGKRRRCSSRVCRLLSLRLDGALSVSTRERYLLQDASLYPCAPSEEGANFKAVHETSLSISPNKAVKLSHHVANKFTTNLSSCNSLQGPYASEKRHAITSTRHWKVPAGKKAMVVQRRSGWPPPPPKC</sequence>
<evidence type="ECO:0000313" key="2">
    <source>
        <dbReference type="Proteomes" id="UP001627154"/>
    </source>
</evidence>
<evidence type="ECO:0000313" key="1">
    <source>
        <dbReference type="EMBL" id="KAL3387315.1"/>
    </source>
</evidence>
<gene>
    <name evidence="1" type="ORF">TKK_017279</name>
</gene>
<dbReference type="EMBL" id="JBJJXI010000137">
    <property type="protein sequence ID" value="KAL3387315.1"/>
    <property type="molecule type" value="Genomic_DNA"/>
</dbReference>